<dbReference type="Proteomes" id="UP001558632">
    <property type="component" value="Unassembled WGS sequence"/>
</dbReference>
<protein>
    <submittedName>
        <fullName evidence="1">Serine/threonine-protein kinase</fullName>
    </submittedName>
</protein>
<name>A0ABR3KUS4_TRISP</name>
<evidence type="ECO:0000313" key="2">
    <source>
        <dbReference type="Proteomes" id="UP001558632"/>
    </source>
</evidence>
<gene>
    <name evidence="1" type="ORF">TSPI_05029</name>
</gene>
<dbReference type="EMBL" id="JBEUSY010000136">
    <property type="protein sequence ID" value="KAL1244373.1"/>
    <property type="molecule type" value="Genomic_DNA"/>
</dbReference>
<reference evidence="1 2" key="1">
    <citation type="submission" date="2024-07" db="EMBL/GenBank/DDBJ databases">
        <title>Enhanced genomic and transcriptomic resources for Trichinella pseudospiralis and T. spiralis underpin the discovery of pronounced molecular differences between stages and species.</title>
        <authorList>
            <person name="Pasi K.K."/>
            <person name="La Rosa G."/>
            <person name="Gomez-Morales M.A."/>
            <person name="Tosini F."/>
            <person name="Sumanam S."/>
            <person name="Young N.D."/>
            <person name="Chang B.C."/>
            <person name="Robin G.B."/>
        </authorList>
    </citation>
    <scope>NUCLEOTIDE SEQUENCE [LARGE SCALE GENOMIC DNA]</scope>
    <source>
        <strain evidence="1">ISS534</strain>
    </source>
</reference>
<sequence>MKRVHKHFLLAATDEAGNERLHLAKMGFHEFKQLDRKKISHFNFRSIFLRIAEEAEDSLDQWPIVMALSKATEKMEEASVGI</sequence>
<dbReference type="GO" id="GO:0016301">
    <property type="term" value="F:kinase activity"/>
    <property type="evidence" value="ECO:0007669"/>
    <property type="project" value="UniProtKB-KW"/>
</dbReference>
<keyword evidence="1" id="KW-0418">Kinase</keyword>
<keyword evidence="2" id="KW-1185">Reference proteome</keyword>
<evidence type="ECO:0000313" key="1">
    <source>
        <dbReference type="EMBL" id="KAL1244373.1"/>
    </source>
</evidence>
<keyword evidence="1" id="KW-0808">Transferase</keyword>
<comment type="caution">
    <text evidence="1">The sequence shown here is derived from an EMBL/GenBank/DDBJ whole genome shotgun (WGS) entry which is preliminary data.</text>
</comment>
<proteinExistence type="predicted"/>
<organism evidence="1 2">
    <name type="scientific">Trichinella spiralis</name>
    <name type="common">Trichina worm</name>
    <dbReference type="NCBI Taxonomy" id="6334"/>
    <lineage>
        <taxon>Eukaryota</taxon>
        <taxon>Metazoa</taxon>
        <taxon>Ecdysozoa</taxon>
        <taxon>Nematoda</taxon>
        <taxon>Enoplea</taxon>
        <taxon>Dorylaimia</taxon>
        <taxon>Trichinellida</taxon>
        <taxon>Trichinellidae</taxon>
        <taxon>Trichinella</taxon>
    </lineage>
</organism>
<accession>A0ABR3KUS4</accession>